<dbReference type="EMBL" id="PSQE01000003">
    <property type="protein sequence ID" value="RHN68729.1"/>
    <property type="molecule type" value="Genomic_DNA"/>
</dbReference>
<evidence type="ECO:0000313" key="1">
    <source>
        <dbReference type="EMBL" id="RHN68729.1"/>
    </source>
</evidence>
<organism evidence="1">
    <name type="scientific">Medicago truncatula</name>
    <name type="common">Barrel medic</name>
    <name type="synonym">Medicago tribuloides</name>
    <dbReference type="NCBI Taxonomy" id="3880"/>
    <lineage>
        <taxon>Eukaryota</taxon>
        <taxon>Viridiplantae</taxon>
        <taxon>Streptophyta</taxon>
        <taxon>Embryophyta</taxon>
        <taxon>Tracheophyta</taxon>
        <taxon>Spermatophyta</taxon>
        <taxon>Magnoliopsida</taxon>
        <taxon>eudicotyledons</taxon>
        <taxon>Gunneridae</taxon>
        <taxon>Pentapetalae</taxon>
        <taxon>rosids</taxon>
        <taxon>fabids</taxon>
        <taxon>Fabales</taxon>
        <taxon>Fabaceae</taxon>
        <taxon>Papilionoideae</taxon>
        <taxon>50 kb inversion clade</taxon>
        <taxon>NPAAA clade</taxon>
        <taxon>Hologalegina</taxon>
        <taxon>IRL clade</taxon>
        <taxon>Trifolieae</taxon>
        <taxon>Medicago</taxon>
    </lineage>
</organism>
<sequence length="105" mass="11316">MSSKYKHVKPAATKGAAVTRPVVVNKPAAKPAHKASHKHVAVIKPGYKFKSTTDISSTSTSMFVTSANAATSMFVNPHFKVPAKKKSEIIYDVTQLKNKAKTTMS</sequence>
<proteinExistence type="predicted"/>
<gene>
    <name evidence="1" type="ORF">MtrunA17_Chr3g0117041</name>
</gene>
<name>A0A396ISR1_MEDTR</name>
<accession>A0A396ISR1</accession>
<comment type="caution">
    <text evidence="1">The sequence shown here is derived from an EMBL/GenBank/DDBJ whole genome shotgun (WGS) entry which is preliminary data.</text>
</comment>
<dbReference type="Proteomes" id="UP000265566">
    <property type="component" value="Chromosome 3"/>
</dbReference>
<dbReference type="Gramene" id="rna17117">
    <property type="protein sequence ID" value="RHN68729.1"/>
    <property type="gene ID" value="gene17117"/>
</dbReference>
<reference evidence="1" key="1">
    <citation type="journal article" date="2018" name="Nat. Plants">
        <title>Whole-genome landscape of Medicago truncatula symbiotic genes.</title>
        <authorList>
            <person name="Pecrix Y."/>
            <person name="Gamas P."/>
            <person name="Carrere S."/>
        </authorList>
    </citation>
    <scope>NUCLEOTIDE SEQUENCE</scope>
    <source>
        <tissue evidence="1">Leaves</tissue>
    </source>
</reference>
<protein>
    <submittedName>
        <fullName evidence="1">Uncharacterized protein</fullName>
    </submittedName>
</protein>
<dbReference type="AlphaFoldDB" id="A0A396ISR1"/>